<dbReference type="InterPro" id="IPR049560">
    <property type="entry name" value="MeTrfase_RsmB-F_NOP2_cat"/>
</dbReference>
<keyword evidence="3 6" id="KW-0808">Transferase</keyword>
<evidence type="ECO:0000256" key="1">
    <source>
        <dbReference type="ARBA" id="ARBA00022490"/>
    </source>
</evidence>
<protein>
    <submittedName>
        <fullName evidence="8">RNA methyltransferase</fullName>
    </submittedName>
</protein>
<comment type="caution">
    <text evidence="8">The sequence shown here is derived from an EMBL/GenBank/DDBJ whole genome shotgun (WGS) entry which is preliminary data.</text>
</comment>
<evidence type="ECO:0000256" key="5">
    <source>
        <dbReference type="ARBA" id="ARBA00022884"/>
    </source>
</evidence>
<comment type="similarity">
    <text evidence="6">Belongs to the class I-like SAM-binding methyltransferase superfamily. RsmB/NOP family.</text>
</comment>
<dbReference type="Proteomes" id="UP000321580">
    <property type="component" value="Unassembled WGS sequence"/>
</dbReference>
<dbReference type="Pfam" id="PF13636">
    <property type="entry name" value="Methyltranf_PUA"/>
    <property type="match status" value="1"/>
</dbReference>
<keyword evidence="5 6" id="KW-0694">RNA-binding</keyword>
<feature type="binding site" evidence="6">
    <location>
        <position position="132"/>
    </location>
    <ligand>
        <name>S-adenosyl-L-methionine</name>
        <dbReference type="ChEBI" id="CHEBI:59789"/>
    </ligand>
</feature>
<dbReference type="PANTHER" id="PTHR22807:SF30">
    <property type="entry name" value="28S RRNA (CYTOSINE(4447)-C(5))-METHYLTRANSFERASE-RELATED"/>
    <property type="match status" value="1"/>
</dbReference>
<reference evidence="8 9" key="1">
    <citation type="submission" date="2019-08" db="EMBL/GenBank/DDBJ databases">
        <title>Genome of Phaeodactylibacter luteus.</title>
        <authorList>
            <person name="Bowman J.P."/>
        </authorList>
    </citation>
    <scope>NUCLEOTIDE SEQUENCE [LARGE SCALE GENOMIC DNA]</scope>
    <source>
        <strain evidence="8 9">KCTC 42180</strain>
    </source>
</reference>
<feature type="active site" description="Nucleophile" evidence="6">
    <location>
        <position position="229"/>
    </location>
</feature>
<dbReference type="OrthoDB" id="9810297at2"/>
<dbReference type="PRINTS" id="PR02008">
    <property type="entry name" value="RCMTFAMILY"/>
</dbReference>
<dbReference type="EMBL" id="VOOR01000027">
    <property type="protein sequence ID" value="TXB62602.1"/>
    <property type="molecule type" value="Genomic_DNA"/>
</dbReference>
<dbReference type="GO" id="GO:0001510">
    <property type="term" value="P:RNA methylation"/>
    <property type="evidence" value="ECO:0007669"/>
    <property type="project" value="InterPro"/>
</dbReference>
<dbReference type="InterPro" id="IPR029063">
    <property type="entry name" value="SAM-dependent_MTases_sf"/>
</dbReference>
<organism evidence="8 9">
    <name type="scientific">Phaeodactylibacter luteus</name>
    <dbReference type="NCBI Taxonomy" id="1564516"/>
    <lineage>
        <taxon>Bacteria</taxon>
        <taxon>Pseudomonadati</taxon>
        <taxon>Bacteroidota</taxon>
        <taxon>Saprospiria</taxon>
        <taxon>Saprospirales</taxon>
        <taxon>Haliscomenobacteraceae</taxon>
        <taxon>Phaeodactylibacter</taxon>
    </lineage>
</organism>
<dbReference type="Gene3D" id="2.30.130.60">
    <property type="match status" value="1"/>
</dbReference>
<dbReference type="GO" id="GO:0003723">
    <property type="term" value="F:RNA binding"/>
    <property type="evidence" value="ECO:0007669"/>
    <property type="project" value="UniProtKB-UniRule"/>
</dbReference>
<keyword evidence="1" id="KW-0963">Cytoplasm</keyword>
<dbReference type="Pfam" id="PF17125">
    <property type="entry name" value="Methyltr_RsmF_N"/>
    <property type="match status" value="1"/>
</dbReference>
<dbReference type="InterPro" id="IPR031341">
    <property type="entry name" value="Methyltr_RsmF_N"/>
</dbReference>
<dbReference type="RefSeq" id="WP_147168050.1">
    <property type="nucleotide sequence ID" value="NZ_VOOR01000027.1"/>
</dbReference>
<dbReference type="GO" id="GO:0008173">
    <property type="term" value="F:RNA methyltransferase activity"/>
    <property type="evidence" value="ECO:0007669"/>
    <property type="project" value="InterPro"/>
</dbReference>
<dbReference type="Pfam" id="PF01189">
    <property type="entry name" value="Methyltr_RsmB-F"/>
    <property type="match status" value="1"/>
</dbReference>
<evidence type="ECO:0000259" key="7">
    <source>
        <dbReference type="PROSITE" id="PS51686"/>
    </source>
</evidence>
<evidence type="ECO:0000256" key="3">
    <source>
        <dbReference type="ARBA" id="ARBA00022679"/>
    </source>
</evidence>
<dbReference type="SUPFAM" id="SSF53335">
    <property type="entry name" value="S-adenosyl-L-methionine-dependent methyltransferases"/>
    <property type="match status" value="1"/>
</dbReference>
<keyword evidence="9" id="KW-1185">Reference proteome</keyword>
<name>A0A5C6RML0_9BACT</name>
<dbReference type="InterPro" id="IPR023267">
    <property type="entry name" value="RCMT"/>
</dbReference>
<keyword evidence="4 6" id="KW-0949">S-adenosyl-L-methionine</keyword>
<evidence type="ECO:0000313" key="9">
    <source>
        <dbReference type="Proteomes" id="UP000321580"/>
    </source>
</evidence>
<dbReference type="Gene3D" id="3.40.50.150">
    <property type="entry name" value="Vaccinia Virus protein VP39"/>
    <property type="match status" value="1"/>
</dbReference>
<feature type="domain" description="SAM-dependent MTase RsmB/NOP-type" evidence="7">
    <location>
        <begin position="1"/>
        <end position="290"/>
    </location>
</feature>
<evidence type="ECO:0000313" key="8">
    <source>
        <dbReference type="EMBL" id="TXB62602.1"/>
    </source>
</evidence>
<dbReference type="PANTHER" id="PTHR22807">
    <property type="entry name" value="NOP2 YEAST -RELATED NOL1/NOP2/FMU SUN DOMAIN-CONTAINING"/>
    <property type="match status" value="1"/>
</dbReference>
<dbReference type="AlphaFoldDB" id="A0A5C6RML0"/>
<keyword evidence="2 6" id="KW-0489">Methyltransferase</keyword>
<dbReference type="InterPro" id="IPR001678">
    <property type="entry name" value="MeTrfase_RsmB-F_NOP2_dom"/>
</dbReference>
<feature type="binding site" evidence="6">
    <location>
        <position position="159"/>
    </location>
    <ligand>
        <name>S-adenosyl-L-methionine</name>
        <dbReference type="ChEBI" id="CHEBI:59789"/>
    </ligand>
</feature>
<dbReference type="InterPro" id="IPR027391">
    <property type="entry name" value="Nol1_Nop2_Fmu_2"/>
</dbReference>
<proteinExistence type="inferred from homology"/>
<gene>
    <name evidence="8" type="ORF">FRY97_13365</name>
</gene>
<feature type="binding site" evidence="6">
    <location>
        <begin position="108"/>
        <end position="114"/>
    </location>
    <ligand>
        <name>S-adenosyl-L-methionine</name>
        <dbReference type="ChEBI" id="CHEBI:59789"/>
    </ligand>
</feature>
<dbReference type="CDD" id="cd02440">
    <property type="entry name" value="AdoMet_MTases"/>
    <property type="match status" value="1"/>
</dbReference>
<evidence type="ECO:0000256" key="4">
    <source>
        <dbReference type="ARBA" id="ARBA00022691"/>
    </source>
</evidence>
<dbReference type="PROSITE" id="PS51686">
    <property type="entry name" value="SAM_MT_RSMB_NOP"/>
    <property type="match status" value="1"/>
</dbReference>
<accession>A0A5C6RML0</accession>
<sequence>MHNLPEAFARQMQDMLGADFPAFESALSSPPPVSINYNRAKLSAHAHSGEPVPWNPTGRYLSRRPSFTLDPLFHAGAYYVQEASSMFIAYLAAHIQSERPVDFALDLCAAPGGKTAILLNQLPESSIVVANEVIKTRYAKLRHNLAKWGRSNVIAAQADSKHFAPLKGQFDLVLTDAPCSGEGLFRKSPDAVQEWSEGNVQLCSARQGRILDNALPLVAPGGYLIYSTCTYNHYENDGRVRQALSAHDEFELAAVPVPQDWGLTATECGYQFFPHRVKGEGFYVALLRRKEANAGVRAPKVALSYFAPAPKQSRQAVAHWASLTDDDWAVLATPKQGLYLLPQRAMQMCSALAKALPRVDPGTPVGTLKGQQLVPAHELALSIHLSEDVPRCEASEEEALSFLRKAPFMPAAAKAKGWHLMTYQNQGLGWAKLLPNRLNNYFPNELRVRM</sequence>
<dbReference type="Gene3D" id="3.30.70.1170">
    <property type="entry name" value="Sun protein, domain 3"/>
    <property type="match status" value="1"/>
</dbReference>
<evidence type="ECO:0000256" key="6">
    <source>
        <dbReference type="PROSITE-ProRule" id="PRU01023"/>
    </source>
</evidence>
<evidence type="ECO:0000256" key="2">
    <source>
        <dbReference type="ARBA" id="ARBA00022603"/>
    </source>
</evidence>
<feature type="binding site" evidence="6">
    <location>
        <position position="176"/>
    </location>
    <ligand>
        <name>S-adenosyl-L-methionine</name>
        <dbReference type="ChEBI" id="CHEBI:59789"/>
    </ligand>
</feature>